<name>A0A6M4H4Y1_9PROT</name>
<dbReference type="RefSeq" id="WP_171160295.1">
    <property type="nucleotide sequence ID" value="NZ_CP053073.1"/>
</dbReference>
<gene>
    <name evidence="1" type="ORF">DSM104440_00368</name>
</gene>
<dbReference type="KEGG" id="upl:DSM104440_00368"/>
<reference evidence="1 2" key="1">
    <citation type="submission" date="2020-04" db="EMBL/GenBank/DDBJ databases">
        <title>Usitatibacter rugosus gen. nov., sp. nov. and Usitatibacter palustris sp. nov., novel members of Usitatibacteraceae fam. nov. within the order Nitrosomonadales isolated from soil.</title>
        <authorList>
            <person name="Huber K.J."/>
            <person name="Neumann-Schaal M."/>
            <person name="Geppert A."/>
            <person name="Luckner M."/>
            <person name="Wanner G."/>
            <person name="Overmann J."/>
        </authorList>
    </citation>
    <scope>NUCLEOTIDE SEQUENCE [LARGE SCALE GENOMIC DNA]</scope>
    <source>
        <strain evidence="1 2">Swamp67</strain>
    </source>
</reference>
<organism evidence="1 2">
    <name type="scientific">Usitatibacter palustris</name>
    <dbReference type="NCBI Taxonomy" id="2732487"/>
    <lineage>
        <taxon>Bacteria</taxon>
        <taxon>Pseudomonadati</taxon>
        <taxon>Pseudomonadota</taxon>
        <taxon>Betaproteobacteria</taxon>
        <taxon>Nitrosomonadales</taxon>
        <taxon>Usitatibacteraceae</taxon>
        <taxon>Usitatibacter</taxon>
    </lineage>
</organism>
<dbReference type="AlphaFoldDB" id="A0A6M4H4Y1"/>
<dbReference type="EMBL" id="CP053073">
    <property type="protein sequence ID" value="QJR13584.1"/>
    <property type="molecule type" value="Genomic_DNA"/>
</dbReference>
<keyword evidence="2" id="KW-1185">Reference proteome</keyword>
<proteinExistence type="predicted"/>
<evidence type="ECO:0008006" key="3">
    <source>
        <dbReference type="Google" id="ProtNLM"/>
    </source>
</evidence>
<dbReference type="Proteomes" id="UP000503096">
    <property type="component" value="Chromosome"/>
</dbReference>
<evidence type="ECO:0000313" key="1">
    <source>
        <dbReference type="EMBL" id="QJR13584.1"/>
    </source>
</evidence>
<accession>A0A6M4H4Y1</accession>
<sequence length="191" mass="20535">MNPTFVRNVVTLGALALAIVHVIFPSLAIDGITLALVAIAIVPWLAPLLKSLELPGGWKVEFQELQKIAAKADDAGLLSKADAAPHEDYAFQAIAGRDPNLALAGLRIEIEKRLILLCEKHGIGTTMQGLGRLLRELSSRGVLTEDESAVLTEMTYLLNAAVHGASVDPRATEWALDVGPQLIQAFEEKLQ</sequence>
<protein>
    <recommendedName>
        <fullName evidence="3">DUF4145 domain-containing protein</fullName>
    </recommendedName>
</protein>
<evidence type="ECO:0000313" key="2">
    <source>
        <dbReference type="Proteomes" id="UP000503096"/>
    </source>
</evidence>
<dbReference type="InParanoid" id="A0A6M4H4Y1"/>